<keyword evidence="2" id="KW-1185">Reference proteome</keyword>
<dbReference type="Proteomes" id="UP001408789">
    <property type="component" value="Unassembled WGS sequence"/>
</dbReference>
<gene>
    <name evidence="1" type="ORF">SSX86_005728</name>
</gene>
<sequence>MGGVGLIVANSIGKPPSPARGSDVFVAAVPLRATNGPPQLLMSAAYSFSLSWDLQHFMVLSISSHPPSQVLVFDFQPEDPESVYAALAALSGRKVPGVVQTRKMNKLPKMRCWRVGSCDVDVEDAIHKFNSNWDTDLIVGQHDCRHYTNGVVEYLTGEKFVLDRLRRSQKSIA</sequence>
<evidence type="ECO:0000313" key="1">
    <source>
        <dbReference type="EMBL" id="KAK9077391.1"/>
    </source>
</evidence>
<dbReference type="EMBL" id="JBCNJP010000007">
    <property type="protein sequence ID" value="KAK9077391.1"/>
    <property type="molecule type" value="Genomic_DNA"/>
</dbReference>
<dbReference type="AlphaFoldDB" id="A0AAP0DME8"/>
<name>A0AAP0DME8_9ASTR</name>
<protein>
    <submittedName>
        <fullName evidence="1">Uncharacterized protein</fullName>
    </submittedName>
</protein>
<dbReference type="PANTHER" id="PTHR36342:SF1">
    <property type="entry name" value="PTB DOMAIN ENGULFMENT ADAPTER"/>
    <property type="match status" value="1"/>
</dbReference>
<evidence type="ECO:0000313" key="2">
    <source>
        <dbReference type="Proteomes" id="UP001408789"/>
    </source>
</evidence>
<accession>A0AAP0DME8</accession>
<proteinExistence type="predicted"/>
<reference evidence="1 2" key="1">
    <citation type="submission" date="2024-04" db="EMBL/GenBank/DDBJ databases">
        <title>The reference genome of an endangered Asteraceae, Deinandra increscens subsp. villosa, native to the Central Coast of California.</title>
        <authorList>
            <person name="Guilliams M."/>
            <person name="Hasenstab-Lehman K."/>
            <person name="Meyer R."/>
            <person name="Mcevoy S."/>
        </authorList>
    </citation>
    <scope>NUCLEOTIDE SEQUENCE [LARGE SCALE GENOMIC DNA]</scope>
    <source>
        <tissue evidence="1">Leaf</tissue>
    </source>
</reference>
<comment type="caution">
    <text evidence="1">The sequence shown here is derived from an EMBL/GenBank/DDBJ whole genome shotgun (WGS) entry which is preliminary data.</text>
</comment>
<organism evidence="1 2">
    <name type="scientific">Deinandra increscens subsp. villosa</name>
    <dbReference type="NCBI Taxonomy" id="3103831"/>
    <lineage>
        <taxon>Eukaryota</taxon>
        <taxon>Viridiplantae</taxon>
        <taxon>Streptophyta</taxon>
        <taxon>Embryophyta</taxon>
        <taxon>Tracheophyta</taxon>
        <taxon>Spermatophyta</taxon>
        <taxon>Magnoliopsida</taxon>
        <taxon>eudicotyledons</taxon>
        <taxon>Gunneridae</taxon>
        <taxon>Pentapetalae</taxon>
        <taxon>asterids</taxon>
        <taxon>campanulids</taxon>
        <taxon>Asterales</taxon>
        <taxon>Asteraceae</taxon>
        <taxon>Asteroideae</taxon>
        <taxon>Heliantheae alliance</taxon>
        <taxon>Madieae</taxon>
        <taxon>Madiinae</taxon>
        <taxon>Deinandra</taxon>
    </lineage>
</organism>
<dbReference type="PANTHER" id="PTHR36342">
    <property type="entry name" value="PTB DOMAIN ENGULFMENT ADAPTER"/>
    <property type="match status" value="1"/>
</dbReference>